<evidence type="ECO:0000256" key="6">
    <source>
        <dbReference type="ARBA" id="ARBA00023274"/>
    </source>
</evidence>
<evidence type="ECO:0000256" key="5">
    <source>
        <dbReference type="ARBA" id="ARBA00022552"/>
    </source>
</evidence>
<dbReference type="RefSeq" id="WP_091937754.1">
    <property type="nucleotide sequence ID" value="NZ_FOUJ01000006.1"/>
</dbReference>
<evidence type="ECO:0000313" key="8">
    <source>
        <dbReference type="EMBL" id="SFM86390.1"/>
    </source>
</evidence>
<dbReference type="GO" id="GO:0030515">
    <property type="term" value="F:snoRNA binding"/>
    <property type="evidence" value="ECO:0007669"/>
    <property type="project" value="InterPro"/>
</dbReference>
<comment type="similarity">
    <text evidence="2 7">Belongs to the NOP10 family.</text>
</comment>
<evidence type="ECO:0000256" key="7">
    <source>
        <dbReference type="HAMAP-Rule" id="MF_00803"/>
    </source>
</evidence>
<dbReference type="Pfam" id="PF04135">
    <property type="entry name" value="Nop10p"/>
    <property type="match status" value="1"/>
</dbReference>
<dbReference type="AlphaFoldDB" id="A0A1I4UC40"/>
<gene>
    <name evidence="7" type="primary">nop10</name>
    <name evidence="8" type="ORF">SAMN04488696_2683</name>
</gene>
<sequence length="57" mass="6712">MGQKIFKCRKCDRYTLETVCKQCGSDTVRPQPARFSPKDPYGKYRRLARKEGILCRK</sequence>
<dbReference type="GO" id="GO:0001522">
    <property type="term" value="P:pseudouridine synthesis"/>
    <property type="evidence" value="ECO:0007669"/>
    <property type="project" value="InterPro"/>
</dbReference>
<dbReference type="EMBL" id="FOUJ01000006">
    <property type="protein sequence ID" value="SFM86390.1"/>
    <property type="molecule type" value="Genomic_DNA"/>
</dbReference>
<organism evidence="8 9">
    <name type="scientific">Methanolobus profundi</name>
    <dbReference type="NCBI Taxonomy" id="487685"/>
    <lineage>
        <taxon>Archaea</taxon>
        <taxon>Methanobacteriati</taxon>
        <taxon>Methanobacteriota</taxon>
        <taxon>Stenosarchaea group</taxon>
        <taxon>Methanomicrobia</taxon>
        <taxon>Methanosarcinales</taxon>
        <taxon>Methanosarcinaceae</taxon>
        <taxon>Methanolobus</taxon>
    </lineage>
</organism>
<dbReference type="InterPro" id="IPR036756">
    <property type="entry name" value="H/ACA_rnp_Nop10_sf"/>
</dbReference>
<dbReference type="InterPro" id="IPR007264">
    <property type="entry name" value="H/ACA_rnp_Nop10"/>
</dbReference>
<dbReference type="InterPro" id="IPR023532">
    <property type="entry name" value="Nop10_arc-typ"/>
</dbReference>
<dbReference type="HAMAP" id="MF_00803">
    <property type="entry name" value="Nop10"/>
    <property type="match status" value="1"/>
</dbReference>
<dbReference type="OrthoDB" id="7259at2157"/>
<evidence type="ECO:0000256" key="4">
    <source>
        <dbReference type="ARBA" id="ARBA00022517"/>
    </source>
</evidence>
<evidence type="ECO:0000256" key="1">
    <source>
        <dbReference type="ARBA" id="ARBA00002325"/>
    </source>
</evidence>
<keyword evidence="4 7" id="KW-0690">Ribosome biogenesis</keyword>
<evidence type="ECO:0000313" key="9">
    <source>
        <dbReference type="Proteomes" id="UP000198535"/>
    </source>
</evidence>
<name>A0A1I4UC40_9EURY</name>
<dbReference type="GO" id="GO:0006364">
    <property type="term" value="P:rRNA processing"/>
    <property type="evidence" value="ECO:0007669"/>
    <property type="project" value="UniProtKB-UniRule"/>
</dbReference>
<keyword evidence="5 7" id="KW-0698">rRNA processing</keyword>
<proteinExistence type="inferred from homology"/>
<dbReference type="GO" id="GO:1990904">
    <property type="term" value="C:ribonucleoprotein complex"/>
    <property type="evidence" value="ECO:0007669"/>
    <property type="project" value="UniProtKB-KW"/>
</dbReference>
<accession>A0A1I4UC40</accession>
<protein>
    <recommendedName>
        <fullName evidence="3 7">Ribosome biogenesis protein Nop10</fullName>
    </recommendedName>
</protein>
<reference evidence="9" key="1">
    <citation type="submission" date="2016-10" db="EMBL/GenBank/DDBJ databases">
        <authorList>
            <person name="Varghese N."/>
            <person name="Submissions S."/>
        </authorList>
    </citation>
    <scope>NUCLEOTIDE SEQUENCE [LARGE SCALE GENOMIC DNA]</scope>
    <source>
        <strain evidence="9">Mob M</strain>
    </source>
</reference>
<keyword evidence="6 7" id="KW-0687">Ribonucleoprotein</keyword>
<dbReference type="STRING" id="487685.SAMN04488696_2683"/>
<dbReference type="SUPFAM" id="SSF144210">
    <property type="entry name" value="Nop10-like SnoRNP"/>
    <property type="match status" value="1"/>
</dbReference>
<comment type="function">
    <text evidence="1 7">Involved in ribosome biogenesis; more specifically in 18S rRNA pseudouridylation and in cleavage of pre-rRNA.</text>
</comment>
<evidence type="ECO:0000256" key="2">
    <source>
        <dbReference type="ARBA" id="ARBA00009462"/>
    </source>
</evidence>
<dbReference type="Gene3D" id="2.20.28.40">
    <property type="entry name" value="H/ACA ribonucleoprotein complex, subunit Nop10"/>
    <property type="match status" value="1"/>
</dbReference>
<evidence type="ECO:0000256" key="3">
    <source>
        <dbReference type="ARBA" id="ARBA00018821"/>
    </source>
</evidence>
<dbReference type="Proteomes" id="UP000198535">
    <property type="component" value="Unassembled WGS sequence"/>
</dbReference>
<dbReference type="NCBIfam" id="NF009623">
    <property type="entry name" value="PRK13130.1"/>
    <property type="match status" value="1"/>
</dbReference>
<keyword evidence="9" id="KW-1185">Reference proteome</keyword>